<reference evidence="1 2" key="1">
    <citation type="submission" date="2021-06" db="EMBL/GenBank/DDBJ databases">
        <title>Caerostris darwini draft genome.</title>
        <authorList>
            <person name="Kono N."/>
            <person name="Arakawa K."/>
        </authorList>
    </citation>
    <scope>NUCLEOTIDE SEQUENCE [LARGE SCALE GENOMIC DNA]</scope>
</reference>
<comment type="caution">
    <text evidence="1">The sequence shown here is derived from an EMBL/GenBank/DDBJ whole genome shotgun (WGS) entry which is preliminary data.</text>
</comment>
<accession>A0AAV4UG55</accession>
<dbReference type="AlphaFoldDB" id="A0AAV4UG55"/>
<sequence length="77" mass="8975">MTGPTARTRTTARARIRNSMQRSIRTSRSFCNKRSITQMTYLPFSSITKTDLIWRDDREVQELEIGFRRDVCNGSDS</sequence>
<proteinExistence type="predicted"/>
<dbReference type="EMBL" id="BPLQ01011220">
    <property type="protein sequence ID" value="GIY56746.1"/>
    <property type="molecule type" value="Genomic_DNA"/>
</dbReference>
<keyword evidence="2" id="KW-1185">Reference proteome</keyword>
<evidence type="ECO:0000313" key="1">
    <source>
        <dbReference type="EMBL" id="GIY56746.1"/>
    </source>
</evidence>
<gene>
    <name evidence="1" type="ORF">CDAR_236041</name>
</gene>
<organism evidence="1 2">
    <name type="scientific">Caerostris darwini</name>
    <dbReference type="NCBI Taxonomy" id="1538125"/>
    <lineage>
        <taxon>Eukaryota</taxon>
        <taxon>Metazoa</taxon>
        <taxon>Ecdysozoa</taxon>
        <taxon>Arthropoda</taxon>
        <taxon>Chelicerata</taxon>
        <taxon>Arachnida</taxon>
        <taxon>Araneae</taxon>
        <taxon>Araneomorphae</taxon>
        <taxon>Entelegynae</taxon>
        <taxon>Araneoidea</taxon>
        <taxon>Araneidae</taxon>
        <taxon>Caerostris</taxon>
    </lineage>
</organism>
<protein>
    <submittedName>
        <fullName evidence="1">Uncharacterized protein</fullName>
    </submittedName>
</protein>
<evidence type="ECO:0000313" key="2">
    <source>
        <dbReference type="Proteomes" id="UP001054837"/>
    </source>
</evidence>
<dbReference type="Proteomes" id="UP001054837">
    <property type="component" value="Unassembled WGS sequence"/>
</dbReference>
<name>A0AAV4UG55_9ARAC</name>